<evidence type="ECO:0000313" key="1">
    <source>
        <dbReference type="EMBL" id="RTE52282.1"/>
    </source>
</evidence>
<organism evidence="1 2">
    <name type="scientific">Arenibacter aquaticus</name>
    <dbReference type="NCBI Taxonomy" id="2489054"/>
    <lineage>
        <taxon>Bacteria</taxon>
        <taxon>Pseudomonadati</taxon>
        <taxon>Bacteroidota</taxon>
        <taxon>Flavobacteriia</taxon>
        <taxon>Flavobacteriales</taxon>
        <taxon>Flavobacteriaceae</taxon>
        <taxon>Arenibacter</taxon>
    </lineage>
</organism>
<gene>
    <name evidence="1" type="ORF">EHW67_19055</name>
</gene>
<dbReference type="EMBL" id="RQPJ01000021">
    <property type="protein sequence ID" value="RTE52282.1"/>
    <property type="molecule type" value="Genomic_DNA"/>
</dbReference>
<evidence type="ECO:0000313" key="2">
    <source>
        <dbReference type="Proteomes" id="UP000267585"/>
    </source>
</evidence>
<keyword evidence="2" id="KW-1185">Reference proteome</keyword>
<comment type="caution">
    <text evidence="1">The sequence shown here is derived from an EMBL/GenBank/DDBJ whole genome shotgun (WGS) entry which is preliminary data.</text>
</comment>
<dbReference type="RefSeq" id="WP_126163968.1">
    <property type="nucleotide sequence ID" value="NZ_RQPJ01000021.1"/>
</dbReference>
<dbReference type="OrthoDB" id="1424236at2"/>
<accession>A0A3S0D3K5</accession>
<dbReference type="Proteomes" id="UP000267585">
    <property type="component" value="Unassembled WGS sequence"/>
</dbReference>
<dbReference type="AlphaFoldDB" id="A0A3S0D3K5"/>
<name>A0A3S0D3K5_9FLAO</name>
<proteinExistence type="predicted"/>
<reference evidence="1 2" key="1">
    <citation type="submission" date="2018-11" db="EMBL/GenBank/DDBJ databases">
        <title>Arenibacter aquaticus sp.nov., a marine bacterium isolated from surface seawater in the South China Sea.</title>
        <authorList>
            <person name="Guo J."/>
            <person name="Sun J."/>
        </authorList>
    </citation>
    <scope>NUCLEOTIDE SEQUENCE [LARGE SCALE GENOMIC DNA]</scope>
    <source>
        <strain evidence="1 2">GUO666</strain>
    </source>
</reference>
<protein>
    <submittedName>
        <fullName evidence="1">Uncharacterized protein</fullName>
    </submittedName>
</protein>
<sequence>MKIFEIYKLLILLLVFIQIPGYAQSEKNMIDNSIVIPLKIGKNSSTQFETLVLEPVNLFIQSKPVNEHSPHIQLELNIVDDNRRYSTFLWYYERSSSDQKINYPKAYQNYSFNLKINKEEVELVVKELDFGKAMFIDLGQTAVIGNLTILFEDYFGESSVDINGNQTDAFNTYHISLSEKNEQKTVSFMSLNKQVGKEPSIEWRDYKILILEDSEKALKLKVFKNGSPKKKPH</sequence>